<reference evidence="3" key="1">
    <citation type="submission" date="2023-07" db="EMBL/GenBank/DDBJ databases">
        <authorList>
            <person name="Aktuganov G."/>
            <person name="Boyko T."/>
            <person name="Delegan Y."/>
            <person name="Galimzianova N."/>
            <person name="Gilvanova E."/>
            <person name="Korobov V."/>
            <person name="Kuzmina L."/>
            <person name="Melentiev A."/>
            <person name="Milman P."/>
            <person name="Ryabova A."/>
            <person name="Stupak E."/>
            <person name="Yasakov T."/>
            <person name="Zharikova N."/>
            <person name="Zhurenko E."/>
        </authorList>
    </citation>
    <scope>NUCLEOTIDE SEQUENCE</scope>
    <source>
        <strain evidence="3">IB-739</strain>
    </source>
</reference>
<protein>
    <submittedName>
        <fullName evidence="3">Gfo/Idh/MocA family oxidoreductase</fullName>
    </submittedName>
</protein>
<name>A0ABT8V8I8_9BACL</name>
<organism evidence="3 4">
    <name type="scientific">Paenibacillus ehimensis</name>
    <dbReference type="NCBI Taxonomy" id="79264"/>
    <lineage>
        <taxon>Bacteria</taxon>
        <taxon>Bacillati</taxon>
        <taxon>Bacillota</taxon>
        <taxon>Bacilli</taxon>
        <taxon>Bacillales</taxon>
        <taxon>Paenibacillaceae</taxon>
        <taxon>Paenibacillus</taxon>
    </lineage>
</organism>
<dbReference type="SUPFAM" id="SSF51735">
    <property type="entry name" value="NAD(P)-binding Rossmann-fold domains"/>
    <property type="match status" value="1"/>
</dbReference>
<sequence>MKRKIGIIGLGDIAQKVYLPLLSANEKVEIAGLSSRSMSTVDRIGAQYRITGRYASLTDMLRQAKPEAVFVHSPTETHDTIVTTCLKEGIHVYVDKPLAYDIAASERMAAYAAERGLLLAVGFNRRFAPLYVQAKRWMEEGGGFDLVTAAKHRTKLQSHGAKKTLYDDLIHMLDLLLWLGGDAFDVASYRQRTDREGRLLFGAGTLTFGHGASASSSQDSAVAQFSMVRQAGADLEQLELHGSGRSAEVLNMETAVWRKTGAFPQEQTFGSWDTILHRRGFAAAVEHFLECIADPSRCTIRADRTLPAHRLVEKLFPMK</sequence>
<dbReference type="InterPro" id="IPR000683">
    <property type="entry name" value="Gfo/Idh/MocA-like_OxRdtase_N"/>
</dbReference>
<dbReference type="EMBL" id="JAUMKJ010000013">
    <property type="protein sequence ID" value="MDO3677768.1"/>
    <property type="molecule type" value="Genomic_DNA"/>
</dbReference>
<dbReference type="InterPro" id="IPR051317">
    <property type="entry name" value="Gfo/Idh/MocA_oxidoreduct"/>
</dbReference>
<dbReference type="PANTHER" id="PTHR43708:SF4">
    <property type="entry name" value="OXIDOREDUCTASE YCEM-RELATED"/>
    <property type="match status" value="1"/>
</dbReference>
<dbReference type="Proteomes" id="UP001168883">
    <property type="component" value="Unassembled WGS sequence"/>
</dbReference>
<keyword evidence="4" id="KW-1185">Reference proteome</keyword>
<dbReference type="Pfam" id="PF21378">
    <property type="entry name" value="YceM-like_C"/>
    <property type="match status" value="1"/>
</dbReference>
<dbReference type="RefSeq" id="WP_302878457.1">
    <property type="nucleotide sequence ID" value="NZ_JAUMKJ010000013.1"/>
</dbReference>
<evidence type="ECO:0000259" key="2">
    <source>
        <dbReference type="Pfam" id="PF21378"/>
    </source>
</evidence>
<accession>A0ABT8V8I8</accession>
<dbReference type="Gene3D" id="3.30.360.10">
    <property type="entry name" value="Dihydrodipicolinate Reductase, domain 2"/>
    <property type="match status" value="1"/>
</dbReference>
<dbReference type="Gene3D" id="3.40.50.720">
    <property type="entry name" value="NAD(P)-binding Rossmann-like Domain"/>
    <property type="match status" value="1"/>
</dbReference>
<evidence type="ECO:0000259" key="1">
    <source>
        <dbReference type="Pfam" id="PF01408"/>
    </source>
</evidence>
<dbReference type="SUPFAM" id="SSF55347">
    <property type="entry name" value="Glyceraldehyde-3-phosphate dehydrogenase-like, C-terminal domain"/>
    <property type="match status" value="1"/>
</dbReference>
<evidence type="ECO:0000313" key="4">
    <source>
        <dbReference type="Proteomes" id="UP001168883"/>
    </source>
</evidence>
<dbReference type="Pfam" id="PF01408">
    <property type="entry name" value="GFO_IDH_MocA"/>
    <property type="match status" value="1"/>
</dbReference>
<evidence type="ECO:0000313" key="3">
    <source>
        <dbReference type="EMBL" id="MDO3677768.1"/>
    </source>
</evidence>
<feature type="domain" description="Gfo/Idh/MocA-like oxidoreductase N-terminal" evidence="1">
    <location>
        <begin position="4"/>
        <end position="123"/>
    </location>
</feature>
<gene>
    <name evidence="3" type="ORF">Q3C12_12220</name>
</gene>
<feature type="domain" description="YceM-like C-terminal" evidence="2">
    <location>
        <begin position="129"/>
        <end position="255"/>
    </location>
</feature>
<dbReference type="InterPro" id="IPR048477">
    <property type="entry name" value="YceM-like_C"/>
</dbReference>
<proteinExistence type="predicted"/>
<comment type="caution">
    <text evidence="3">The sequence shown here is derived from an EMBL/GenBank/DDBJ whole genome shotgun (WGS) entry which is preliminary data.</text>
</comment>
<dbReference type="InterPro" id="IPR036291">
    <property type="entry name" value="NAD(P)-bd_dom_sf"/>
</dbReference>
<dbReference type="PANTHER" id="PTHR43708">
    <property type="entry name" value="CONSERVED EXPRESSED OXIDOREDUCTASE (EUROFUNG)"/>
    <property type="match status" value="1"/>
</dbReference>